<dbReference type="HOGENOM" id="CLU_2472594_0_0_1"/>
<dbReference type="Proteomes" id="UP000026960">
    <property type="component" value="Chromosome 3"/>
</dbReference>
<evidence type="ECO:0000313" key="2">
    <source>
        <dbReference type="EnsemblPlants" id="OBART03G01210.2"/>
    </source>
</evidence>
<evidence type="ECO:0000313" key="3">
    <source>
        <dbReference type="Proteomes" id="UP000026960"/>
    </source>
</evidence>
<proteinExistence type="predicted"/>
<dbReference type="EnsemblPlants" id="OBART03G01210.2">
    <property type="protein sequence ID" value="OBART03G01210.2"/>
    <property type="gene ID" value="OBART03G01210"/>
</dbReference>
<organism evidence="2">
    <name type="scientific">Oryza barthii</name>
    <dbReference type="NCBI Taxonomy" id="65489"/>
    <lineage>
        <taxon>Eukaryota</taxon>
        <taxon>Viridiplantae</taxon>
        <taxon>Streptophyta</taxon>
        <taxon>Embryophyta</taxon>
        <taxon>Tracheophyta</taxon>
        <taxon>Spermatophyta</taxon>
        <taxon>Magnoliopsida</taxon>
        <taxon>Liliopsida</taxon>
        <taxon>Poales</taxon>
        <taxon>Poaceae</taxon>
        <taxon>BOP clade</taxon>
        <taxon>Oryzoideae</taxon>
        <taxon>Oryzeae</taxon>
        <taxon>Oryzinae</taxon>
        <taxon>Oryza</taxon>
    </lineage>
</organism>
<reference evidence="2" key="1">
    <citation type="journal article" date="2009" name="Rice">
        <title>De Novo Next Generation Sequencing of Plant Genomes.</title>
        <authorList>
            <person name="Rounsley S."/>
            <person name="Marri P.R."/>
            <person name="Yu Y."/>
            <person name="He R."/>
            <person name="Sisneros N."/>
            <person name="Goicoechea J.L."/>
            <person name="Lee S.J."/>
            <person name="Angelova A."/>
            <person name="Kudrna D."/>
            <person name="Luo M."/>
            <person name="Affourtit J."/>
            <person name="Desany B."/>
            <person name="Knight J."/>
            <person name="Niazi F."/>
            <person name="Egholm M."/>
            <person name="Wing R.A."/>
        </authorList>
    </citation>
    <scope>NUCLEOTIDE SEQUENCE [LARGE SCALE GENOMIC DNA]</scope>
    <source>
        <strain evidence="2">cv. IRGC 105608</strain>
    </source>
</reference>
<sequence length="88" mass="9421">MCTRVPDLPKGSDKQRFGRSPDTNRSGFLNAHALEPRNRSTTSNRVSDVRIKLHIAGGAGLLEINSGQAMNAAFKIALMAEQGSNVAV</sequence>
<dbReference type="AlphaFoldDB" id="A0A0D3FCZ6"/>
<evidence type="ECO:0000256" key="1">
    <source>
        <dbReference type="SAM" id="MobiDB-lite"/>
    </source>
</evidence>
<protein>
    <submittedName>
        <fullName evidence="2">Uncharacterized protein</fullName>
    </submittedName>
</protein>
<accession>A0A0D3FCZ6</accession>
<keyword evidence="3" id="KW-1185">Reference proteome</keyword>
<name>A0A0D3FCZ6_9ORYZ</name>
<reference evidence="2" key="2">
    <citation type="submission" date="2015-03" db="UniProtKB">
        <authorList>
            <consortium name="EnsemblPlants"/>
        </authorList>
    </citation>
    <scope>IDENTIFICATION</scope>
</reference>
<feature type="region of interest" description="Disordered" evidence="1">
    <location>
        <begin position="1"/>
        <end position="45"/>
    </location>
</feature>
<dbReference type="Gramene" id="OBART03G01210.2">
    <property type="protein sequence ID" value="OBART03G01210.2"/>
    <property type="gene ID" value="OBART03G01210"/>
</dbReference>